<feature type="region of interest" description="Disordered" evidence="3">
    <location>
        <begin position="166"/>
        <end position="185"/>
    </location>
</feature>
<evidence type="ECO:0000313" key="6">
    <source>
        <dbReference type="Proteomes" id="UP000694620"/>
    </source>
</evidence>
<dbReference type="Pfam" id="PF07686">
    <property type="entry name" value="V-set"/>
    <property type="match status" value="1"/>
</dbReference>
<reference evidence="5" key="2">
    <citation type="submission" date="2025-08" db="UniProtKB">
        <authorList>
            <consortium name="Ensembl"/>
        </authorList>
    </citation>
    <scope>IDENTIFICATION</scope>
</reference>
<dbReference type="SMART" id="SM00409">
    <property type="entry name" value="IG"/>
    <property type="match status" value="3"/>
</dbReference>
<dbReference type="InterPro" id="IPR051755">
    <property type="entry name" value="Ig-like_CS_Receptor"/>
</dbReference>
<dbReference type="InterPro" id="IPR003598">
    <property type="entry name" value="Ig_sub2"/>
</dbReference>
<keyword evidence="1" id="KW-1015">Disulfide bond</keyword>
<dbReference type="InterPro" id="IPR036179">
    <property type="entry name" value="Ig-like_dom_sf"/>
</dbReference>
<evidence type="ECO:0000256" key="1">
    <source>
        <dbReference type="ARBA" id="ARBA00023157"/>
    </source>
</evidence>
<dbReference type="Gene3D" id="2.60.40.10">
    <property type="entry name" value="Immunoglobulins"/>
    <property type="match status" value="3"/>
</dbReference>
<dbReference type="InterPro" id="IPR013783">
    <property type="entry name" value="Ig-like_fold"/>
</dbReference>
<feature type="domain" description="Ig-like" evidence="4">
    <location>
        <begin position="119"/>
        <end position="216"/>
    </location>
</feature>
<dbReference type="Proteomes" id="UP000694620">
    <property type="component" value="Chromosome 10"/>
</dbReference>
<dbReference type="InterPro" id="IPR003597">
    <property type="entry name" value="Ig_C1-set"/>
</dbReference>
<keyword evidence="6" id="KW-1185">Reference proteome</keyword>
<dbReference type="SMART" id="SM00406">
    <property type="entry name" value="IGv"/>
    <property type="match status" value="1"/>
</dbReference>
<sequence length="357" mass="39151">VPASADWSPADCAADAPMETFGRVEALERSNVTLVCVMSSESPPGPVRWYKGNGSERTHFCSGAPKGGDKNDSRVTWTAEYMTVNYSITIRDLRVSDTGEYYCEKYRKKDENKTYASGPGVTLTVRGLPIITGPASRVKVGNDLELTCEVNGVSDSTVKWFKDEQEVTPEHRDTSGGRKINQKCHQTDTKDTGHQVCRLVSGVGTLRSEPSGGQISLEGHHCRLPEMTAAIYLSARIHTYSLILYLVAVLPGVPVIENPKLVLGDSVIMTCKLSGVYPRDINVTWTWDKTFKSSQSQHAEEHEDGTFTVTSVLSFTVKEDMRGTQLTCQAGYEGLTPVSRAPTHHRTHTNTPTPGPI</sequence>
<feature type="domain" description="Ig-like" evidence="4">
    <location>
        <begin position="251"/>
        <end position="339"/>
    </location>
</feature>
<evidence type="ECO:0000259" key="4">
    <source>
        <dbReference type="PROSITE" id="PS50835"/>
    </source>
</evidence>
<feature type="compositionally biased region" description="Basic and acidic residues" evidence="3">
    <location>
        <begin position="166"/>
        <end position="176"/>
    </location>
</feature>
<dbReference type="Pfam" id="PF07679">
    <property type="entry name" value="I-set"/>
    <property type="match status" value="1"/>
</dbReference>
<dbReference type="InterPro" id="IPR013098">
    <property type="entry name" value="Ig_I-set"/>
</dbReference>
<reference evidence="5" key="1">
    <citation type="submission" date="2021-06" db="EMBL/GenBank/DDBJ databases">
        <authorList>
            <consortium name="Wellcome Sanger Institute Data Sharing"/>
        </authorList>
    </citation>
    <scope>NUCLEOTIDE SEQUENCE [LARGE SCALE GENOMIC DNA]</scope>
</reference>
<evidence type="ECO:0000256" key="3">
    <source>
        <dbReference type="SAM" id="MobiDB-lite"/>
    </source>
</evidence>
<dbReference type="Pfam" id="PF07654">
    <property type="entry name" value="C1-set"/>
    <property type="match status" value="1"/>
</dbReference>
<proteinExistence type="predicted"/>
<dbReference type="GeneTree" id="ENSGT00960000186656"/>
<dbReference type="Ensembl" id="ENSECRT00000016129.1">
    <property type="protein sequence ID" value="ENSECRP00000015848.1"/>
    <property type="gene ID" value="ENSECRG00000010568.1"/>
</dbReference>
<dbReference type="SUPFAM" id="SSF48726">
    <property type="entry name" value="Immunoglobulin"/>
    <property type="match status" value="3"/>
</dbReference>
<accession>A0A8C4SEZ5</accession>
<feature type="domain" description="Ig-like" evidence="4">
    <location>
        <begin position="17"/>
        <end position="103"/>
    </location>
</feature>
<dbReference type="SMART" id="SM00407">
    <property type="entry name" value="IGc1"/>
    <property type="match status" value="1"/>
</dbReference>
<dbReference type="AlphaFoldDB" id="A0A8C4SEZ5"/>
<dbReference type="InterPro" id="IPR013106">
    <property type="entry name" value="Ig_V-set"/>
</dbReference>
<keyword evidence="2" id="KW-0325">Glycoprotein</keyword>
<dbReference type="PANTHER" id="PTHR19971">
    <property type="entry name" value="SIGNAL-REGULATORY PROTEIN BETA"/>
    <property type="match status" value="1"/>
</dbReference>
<dbReference type="SMART" id="SM00408">
    <property type="entry name" value="IGc2"/>
    <property type="match status" value="2"/>
</dbReference>
<evidence type="ECO:0000313" key="5">
    <source>
        <dbReference type="Ensembl" id="ENSECRP00000015848.1"/>
    </source>
</evidence>
<reference evidence="5" key="3">
    <citation type="submission" date="2025-09" db="UniProtKB">
        <authorList>
            <consortium name="Ensembl"/>
        </authorList>
    </citation>
    <scope>IDENTIFICATION</scope>
</reference>
<dbReference type="InterPro" id="IPR003599">
    <property type="entry name" value="Ig_sub"/>
</dbReference>
<name>A0A8C4SEZ5_ERPCA</name>
<dbReference type="InterPro" id="IPR007110">
    <property type="entry name" value="Ig-like_dom"/>
</dbReference>
<dbReference type="CDD" id="cd00098">
    <property type="entry name" value="IgC1"/>
    <property type="match status" value="1"/>
</dbReference>
<protein>
    <recommendedName>
        <fullName evidence="4">Ig-like domain-containing protein</fullName>
    </recommendedName>
</protein>
<organism evidence="5 6">
    <name type="scientific">Erpetoichthys calabaricus</name>
    <name type="common">Rope fish</name>
    <name type="synonym">Calamoichthys calabaricus</name>
    <dbReference type="NCBI Taxonomy" id="27687"/>
    <lineage>
        <taxon>Eukaryota</taxon>
        <taxon>Metazoa</taxon>
        <taxon>Chordata</taxon>
        <taxon>Craniata</taxon>
        <taxon>Vertebrata</taxon>
        <taxon>Euteleostomi</taxon>
        <taxon>Actinopterygii</taxon>
        <taxon>Polypteriformes</taxon>
        <taxon>Polypteridae</taxon>
        <taxon>Erpetoichthys</taxon>
    </lineage>
</organism>
<dbReference type="PROSITE" id="PS50835">
    <property type="entry name" value="IG_LIKE"/>
    <property type="match status" value="3"/>
</dbReference>
<evidence type="ECO:0000256" key="2">
    <source>
        <dbReference type="ARBA" id="ARBA00023180"/>
    </source>
</evidence>
<feature type="region of interest" description="Disordered" evidence="3">
    <location>
        <begin position="335"/>
        <end position="357"/>
    </location>
</feature>